<evidence type="ECO:0000313" key="2">
    <source>
        <dbReference type="Proteomes" id="UP000261080"/>
    </source>
</evidence>
<sequence length="68" mass="7994">MAKLLNRPYANEEKRQILDMLRGNINRISVSTDVEEIVCQLNFAVDRLSAVAYSRIKEIRDGDQRWRD</sequence>
<dbReference type="RefSeq" id="WP_117493939.1">
    <property type="nucleotide sequence ID" value="NZ_JAKNHY010000070.1"/>
</dbReference>
<proteinExistence type="predicted"/>
<organism evidence="1 2">
    <name type="scientific">Sellimonas intestinalis</name>
    <dbReference type="NCBI Taxonomy" id="1653434"/>
    <lineage>
        <taxon>Bacteria</taxon>
        <taxon>Bacillati</taxon>
        <taxon>Bacillota</taxon>
        <taxon>Clostridia</taxon>
        <taxon>Lachnospirales</taxon>
        <taxon>Lachnospiraceae</taxon>
        <taxon>Sellimonas</taxon>
    </lineage>
</organism>
<gene>
    <name evidence="1" type="ORF">DW016_15780</name>
</gene>
<name>A0A3E3JYD6_9FIRM</name>
<comment type="caution">
    <text evidence="1">The sequence shown here is derived from an EMBL/GenBank/DDBJ whole genome shotgun (WGS) entry which is preliminary data.</text>
</comment>
<dbReference type="AlphaFoldDB" id="A0A3E3JYD6"/>
<evidence type="ECO:0000313" key="1">
    <source>
        <dbReference type="EMBL" id="RGE84284.1"/>
    </source>
</evidence>
<dbReference type="Proteomes" id="UP000261080">
    <property type="component" value="Unassembled WGS sequence"/>
</dbReference>
<dbReference type="EMBL" id="QVLX01000020">
    <property type="protein sequence ID" value="RGE84284.1"/>
    <property type="molecule type" value="Genomic_DNA"/>
</dbReference>
<keyword evidence="2" id="KW-1185">Reference proteome</keyword>
<dbReference type="OrthoDB" id="9897286at2"/>
<protein>
    <submittedName>
        <fullName evidence="1">Uncharacterized protein</fullName>
    </submittedName>
</protein>
<accession>A0A3E3JYD6</accession>
<reference evidence="1 2" key="1">
    <citation type="submission" date="2018-08" db="EMBL/GenBank/DDBJ databases">
        <title>A genome reference for cultivated species of the human gut microbiota.</title>
        <authorList>
            <person name="Zou Y."/>
            <person name="Xue W."/>
            <person name="Luo G."/>
        </authorList>
    </citation>
    <scope>NUCLEOTIDE SEQUENCE [LARGE SCALE GENOMIC DNA]</scope>
    <source>
        <strain evidence="1 2">AF37-2AT</strain>
    </source>
</reference>